<feature type="region of interest" description="Disordered" evidence="1">
    <location>
        <begin position="294"/>
        <end position="328"/>
    </location>
</feature>
<comment type="caution">
    <text evidence="2">The sequence shown here is derived from an EMBL/GenBank/DDBJ whole genome shotgun (WGS) entry which is preliminary data.</text>
</comment>
<gene>
    <name evidence="2" type="ORF">mRhiFer1_009079</name>
</gene>
<feature type="region of interest" description="Disordered" evidence="1">
    <location>
        <begin position="1"/>
        <end position="54"/>
    </location>
</feature>
<reference evidence="2 3" key="1">
    <citation type="journal article" date="2020" name="Nature">
        <title>Six reference-quality genomes reveal evolution of bat adaptations.</title>
        <authorList>
            <person name="Jebb D."/>
            <person name="Huang Z."/>
            <person name="Pippel M."/>
            <person name="Hughes G.M."/>
            <person name="Lavrichenko K."/>
            <person name="Devanna P."/>
            <person name="Winkler S."/>
            <person name="Jermiin L.S."/>
            <person name="Skirmuntt E.C."/>
            <person name="Katzourakis A."/>
            <person name="Burkitt-Gray L."/>
            <person name="Ray D.A."/>
            <person name="Sullivan K.A.M."/>
            <person name="Roscito J.G."/>
            <person name="Kirilenko B.M."/>
            <person name="Davalos L.M."/>
            <person name="Corthals A.P."/>
            <person name="Power M.L."/>
            <person name="Jones G."/>
            <person name="Ransome R.D."/>
            <person name="Dechmann D.K.N."/>
            <person name="Locatelli A.G."/>
            <person name="Puechmaille S.J."/>
            <person name="Fedrigo O."/>
            <person name="Jarvis E.D."/>
            <person name="Hiller M."/>
            <person name="Vernes S.C."/>
            <person name="Myers E.W."/>
            <person name="Teeling E.C."/>
        </authorList>
    </citation>
    <scope>NUCLEOTIDE SEQUENCE [LARGE SCALE GENOMIC DNA]</scope>
    <source>
        <strain evidence="2">MRhiFer1</strain>
        <tissue evidence="2">Lung</tissue>
    </source>
</reference>
<dbReference type="EMBL" id="JACAGC010000021">
    <property type="protein sequence ID" value="KAF6293192.1"/>
    <property type="molecule type" value="Genomic_DNA"/>
</dbReference>
<feature type="compositionally biased region" description="Polar residues" evidence="1">
    <location>
        <begin position="261"/>
        <end position="278"/>
    </location>
</feature>
<dbReference type="AlphaFoldDB" id="A0A7J7SXJ6"/>
<evidence type="ECO:0000256" key="1">
    <source>
        <dbReference type="SAM" id="MobiDB-lite"/>
    </source>
</evidence>
<feature type="region of interest" description="Disordered" evidence="1">
    <location>
        <begin position="160"/>
        <end position="184"/>
    </location>
</feature>
<organism evidence="2 3">
    <name type="scientific">Rhinolophus ferrumequinum</name>
    <name type="common">Greater horseshoe bat</name>
    <dbReference type="NCBI Taxonomy" id="59479"/>
    <lineage>
        <taxon>Eukaryota</taxon>
        <taxon>Metazoa</taxon>
        <taxon>Chordata</taxon>
        <taxon>Craniata</taxon>
        <taxon>Vertebrata</taxon>
        <taxon>Euteleostomi</taxon>
        <taxon>Mammalia</taxon>
        <taxon>Eutheria</taxon>
        <taxon>Laurasiatheria</taxon>
        <taxon>Chiroptera</taxon>
        <taxon>Yinpterochiroptera</taxon>
        <taxon>Rhinolophoidea</taxon>
        <taxon>Rhinolophidae</taxon>
        <taxon>Rhinolophinae</taxon>
        <taxon>Rhinolophus</taxon>
    </lineage>
</organism>
<feature type="compositionally biased region" description="Pro residues" evidence="1">
    <location>
        <begin position="243"/>
        <end position="256"/>
    </location>
</feature>
<proteinExistence type="predicted"/>
<evidence type="ECO:0000313" key="2">
    <source>
        <dbReference type="EMBL" id="KAF6293192.1"/>
    </source>
</evidence>
<feature type="compositionally biased region" description="Polar residues" evidence="1">
    <location>
        <begin position="1"/>
        <end position="14"/>
    </location>
</feature>
<feature type="compositionally biased region" description="Polar residues" evidence="1">
    <location>
        <begin position="40"/>
        <end position="54"/>
    </location>
</feature>
<dbReference type="Proteomes" id="UP000585614">
    <property type="component" value="Unassembled WGS sequence"/>
</dbReference>
<evidence type="ECO:0000313" key="3">
    <source>
        <dbReference type="Proteomes" id="UP000585614"/>
    </source>
</evidence>
<feature type="region of interest" description="Disordered" evidence="1">
    <location>
        <begin position="191"/>
        <end position="210"/>
    </location>
</feature>
<sequence>MRLSSRTLSGQQTFAHKMNTHAKPPNPYTSGRRALDRQSEGTATQSQGTGNRNSRPTIWQNYALLLVKAPLENKILVCWGTAGTNTLSSGRAAAFLASAFLHCKRKDPRGVVTTWTLREEVVCGSRGASSCLEPRTVARWSQESVMLEPAHLAVLGLSSERQQGDKDSTFQAPYPSPSQETEEMVVSRLALGPKLTQRKGGRAPLPLPGRKESGEIVLHCELETRGCPWQKAHQIDHSWAGPLVPPPTAPPPPPPQKHLRNPSQPVTGQYSSSRTLPSCPNSWSLLSWMKSEVSTNKGASAPPCPQHPPTHTRSRPQLLRALPLPPLP</sequence>
<accession>A0A7J7SXJ6</accession>
<feature type="region of interest" description="Disordered" evidence="1">
    <location>
        <begin position="238"/>
        <end position="278"/>
    </location>
</feature>
<protein>
    <submittedName>
        <fullName evidence="2">Uncharacterized protein</fullName>
    </submittedName>
</protein>
<name>A0A7J7SXJ6_RHIFE</name>